<keyword evidence="3" id="KW-1185">Reference proteome</keyword>
<dbReference type="EMBL" id="RJVQ01000003">
    <property type="protein sequence ID" value="RQW63720.1"/>
    <property type="molecule type" value="Genomic_DNA"/>
</dbReference>
<evidence type="ECO:0000313" key="3">
    <source>
        <dbReference type="Proteomes" id="UP000281112"/>
    </source>
</evidence>
<accession>A0A3N9TI22</accession>
<proteinExistence type="predicted"/>
<dbReference type="Proteomes" id="UP000281112">
    <property type="component" value="Unassembled WGS sequence"/>
</dbReference>
<dbReference type="InterPro" id="IPR018648">
    <property type="entry name" value="DUF2076"/>
</dbReference>
<feature type="region of interest" description="Disordered" evidence="1">
    <location>
        <begin position="73"/>
        <end position="121"/>
    </location>
</feature>
<protein>
    <submittedName>
        <fullName evidence="2">DUF2076 domain-containing protein</fullName>
    </submittedName>
</protein>
<evidence type="ECO:0000256" key="1">
    <source>
        <dbReference type="SAM" id="MobiDB-lite"/>
    </source>
</evidence>
<organism evidence="2 3">
    <name type="scientific">Vibrio viridaestus</name>
    <dbReference type="NCBI Taxonomy" id="2487322"/>
    <lineage>
        <taxon>Bacteria</taxon>
        <taxon>Pseudomonadati</taxon>
        <taxon>Pseudomonadota</taxon>
        <taxon>Gammaproteobacteria</taxon>
        <taxon>Vibrionales</taxon>
        <taxon>Vibrionaceae</taxon>
        <taxon>Vibrio</taxon>
    </lineage>
</organism>
<reference evidence="2 3" key="1">
    <citation type="submission" date="2018-11" db="EMBL/GenBank/DDBJ databases">
        <title>Vibrio LJC006 sp. nov., isolated from seawater during the bloom of the enteromorpha.</title>
        <authorList>
            <person name="Liang J."/>
        </authorList>
    </citation>
    <scope>NUCLEOTIDE SEQUENCE [LARGE SCALE GENOMIC DNA]</scope>
    <source>
        <strain evidence="2 3">LJC006</strain>
    </source>
</reference>
<sequence length="254" mass="27466">MDNKTQNIIDGLFERLEQAEKNNPVRDNAAQSLIEKHLVAHPAAPYYMAQTMIMQEATIKQLNAKIEALQQQTEQNQKSSGGFFSDLFGGNNQSSSNTSNRNTFQNSNGQPNYGQAGNQYSNAANRGYGGYNRGSSFLGGALQTAAGVAGGVVLGNLMMDMFSHHHPEEIVNIINEEPMQDMGSNADTNFTDNNDNDADFLNDSYANSDVDPNDQSSGFDNSFTDSPFAGDSDNTDGGFFGGGDGGFDDFDDWS</sequence>
<feature type="compositionally biased region" description="Polar residues" evidence="1">
    <location>
        <begin position="213"/>
        <end position="225"/>
    </location>
</feature>
<feature type="region of interest" description="Disordered" evidence="1">
    <location>
        <begin position="180"/>
        <end position="254"/>
    </location>
</feature>
<name>A0A3N9TI22_9VIBR</name>
<comment type="caution">
    <text evidence="2">The sequence shown here is derived from an EMBL/GenBank/DDBJ whole genome shotgun (WGS) entry which is preliminary data.</text>
</comment>
<gene>
    <name evidence="2" type="ORF">EES38_08620</name>
</gene>
<feature type="compositionally biased region" description="Low complexity" evidence="1">
    <location>
        <begin position="79"/>
        <end position="108"/>
    </location>
</feature>
<dbReference type="Pfam" id="PF09849">
    <property type="entry name" value="DUF2076"/>
    <property type="match status" value="1"/>
</dbReference>
<evidence type="ECO:0000313" key="2">
    <source>
        <dbReference type="EMBL" id="RQW63720.1"/>
    </source>
</evidence>
<feature type="compositionally biased region" description="Polar residues" evidence="1">
    <location>
        <begin position="109"/>
        <end position="121"/>
    </location>
</feature>
<dbReference type="OrthoDB" id="122910at2"/>
<dbReference type="AlphaFoldDB" id="A0A3N9TI22"/>